<dbReference type="Proteomes" id="UP000201371">
    <property type="component" value="Segment"/>
</dbReference>
<name>A0A142K9D0_9CAUD</name>
<evidence type="ECO:0000313" key="3">
    <source>
        <dbReference type="Proteomes" id="UP000201371"/>
    </source>
</evidence>
<dbReference type="RefSeq" id="YP_009301223.1">
    <property type="nucleotide sequence ID" value="NC_031230.1"/>
</dbReference>
<keyword evidence="1" id="KW-1133">Transmembrane helix</keyword>
<dbReference type="EMBL" id="KU963248">
    <property type="protein sequence ID" value="AMS02713.1"/>
    <property type="molecule type" value="Genomic_DNA"/>
</dbReference>
<keyword evidence="1" id="KW-0812">Transmembrane</keyword>
<evidence type="ECO:0000256" key="1">
    <source>
        <dbReference type="SAM" id="Phobius"/>
    </source>
</evidence>
<feature type="transmembrane region" description="Helical" evidence="1">
    <location>
        <begin position="6"/>
        <end position="24"/>
    </location>
</feature>
<keyword evidence="3" id="KW-1185">Reference proteome</keyword>
<dbReference type="KEGG" id="vg:29125131"/>
<organism evidence="2 3">
    <name type="scientific">Gordonia phage Yvonnetastic</name>
    <dbReference type="NCBI Taxonomy" id="1821566"/>
    <lineage>
        <taxon>Viruses</taxon>
        <taxon>Duplodnaviria</taxon>
        <taxon>Heunggongvirae</taxon>
        <taxon>Uroviricota</taxon>
        <taxon>Caudoviricetes</taxon>
        <taxon>Yvonnevirus</taxon>
        <taxon>Yvonnevirus yvonnetastic</taxon>
        <taxon>Gordonia virus Yvonnetastic</taxon>
    </lineage>
</organism>
<reference evidence="3" key="1">
    <citation type="submission" date="2016-03" db="EMBL/GenBank/DDBJ databases">
        <authorList>
            <person name="Ploux O."/>
        </authorList>
    </citation>
    <scope>NUCLEOTIDE SEQUENCE [LARGE SCALE GENOMIC DNA]</scope>
</reference>
<sequence>MTLIIIAGVIGGTIAALPFIWAWAS</sequence>
<evidence type="ECO:0000313" key="2">
    <source>
        <dbReference type="EMBL" id="AMS02713.1"/>
    </source>
</evidence>
<gene>
    <name evidence="2" type="primary">169</name>
    <name evidence="2" type="ORF">SEA_YVONNETASTIC_169</name>
</gene>
<accession>A0A142K9D0</accession>
<keyword evidence="1" id="KW-0472">Membrane</keyword>
<dbReference type="GeneID" id="29125131"/>
<protein>
    <submittedName>
        <fullName evidence="2">Uncharacterized protein</fullName>
    </submittedName>
</protein>
<proteinExistence type="predicted"/>